<feature type="compositionally biased region" description="Polar residues" evidence="1">
    <location>
        <begin position="156"/>
        <end position="166"/>
    </location>
</feature>
<evidence type="ECO:0000256" key="1">
    <source>
        <dbReference type="SAM" id="MobiDB-lite"/>
    </source>
</evidence>
<name>A0AAW2UAK6_SESRA</name>
<reference evidence="2" key="2">
    <citation type="journal article" date="2024" name="Plant">
        <title>Genomic evolution and insights into agronomic trait innovations of Sesamum species.</title>
        <authorList>
            <person name="Miao H."/>
            <person name="Wang L."/>
            <person name="Qu L."/>
            <person name="Liu H."/>
            <person name="Sun Y."/>
            <person name="Le M."/>
            <person name="Wang Q."/>
            <person name="Wei S."/>
            <person name="Zheng Y."/>
            <person name="Lin W."/>
            <person name="Duan Y."/>
            <person name="Cao H."/>
            <person name="Xiong S."/>
            <person name="Wang X."/>
            <person name="Wei L."/>
            <person name="Li C."/>
            <person name="Ma Q."/>
            <person name="Ju M."/>
            <person name="Zhao R."/>
            <person name="Li G."/>
            <person name="Mu C."/>
            <person name="Tian Q."/>
            <person name="Mei H."/>
            <person name="Zhang T."/>
            <person name="Gao T."/>
            <person name="Zhang H."/>
        </authorList>
    </citation>
    <scope>NUCLEOTIDE SEQUENCE</scope>
    <source>
        <strain evidence="2">G02</strain>
    </source>
</reference>
<protein>
    <submittedName>
        <fullName evidence="2">Uncharacterized protein</fullName>
    </submittedName>
</protein>
<proteinExistence type="predicted"/>
<gene>
    <name evidence="2" type="ORF">Sradi_1631100</name>
</gene>
<sequence length="188" mass="20470">MIKWDVDECAVLPGKNSLSRAGPPNCANITVAEKPYWDVPLNSCVEDSCTGQASCGEAPQVSSEMVARVETVKAHASDIKTLNKNPVVEKTLSKEPSKGLRRLLKFGKKNHTSSYVDQSFDSECTSIDGTEHDDNARNTASISEVGTLKNLIWQDETPTAGNGSQKISRHFSLLSPFRSKTSQKKQAS</sequence>
<organism evidence="2">
    <name type="scientific">Sesamum radiatum</name>
    <name type="common">Black benniseed</name>
    <dbReference type="NCBI Taxonomy" id="300843"/>
    <lineage>
        <taxon>Eukaryota</taxon>
        <taxon>Viridiplantae</taxon>
        <taxon>Streptophyta</taxon>
        <taxon>Embryophyta</taxon>
        <taxon>Tracheophyta</taxon>
        <taxon>Spermatophyta</taxon>
        <taxon>Magnoliopsida</taxon>
        <taxon>eudicotyledons</taxon>
        <taxon>Gunneridae</taxon>
        <taxon>Pentapetalae</taxon>
        <taxon>asterids</taxon>
        <taxon>lamiids</taxon>
        <taxon>Lamiales</taxon>
        <taxon>Pedaliaceae</taxon>
        <taxon>Sesamum</taxon>
    </lineage>
</organism>
<comment type="caution">
    <text evidence="2">The sequence shown here is derived from an EMBL/GenBank/DDBJ whole genome shotgun (WGS) entry which is preliminary data.</text>
</comment>
<dbReference type="AlphaFoldDB" id="A0AAW2UAK6"/>
<accession>A0AAW2UAK6</accession>
<dbReference type="EMBL" id="JACGWJ010000006">
    <property type="protein sequence ID" value="KAL0414294.1"/>
    <property type="molecule type" value="Genomic_DNA"/>
</dbReference>
<evidence type="ECO:0000313" key="2">
    <source>
        <dbReference type="EMBL" id="KAL0414294.1"/>
    </source>
</evidence>
<feature type="region of interest" description="Disordered" evidence="1">
    <location>
        <begin position="156"/>
        <end position="188"/>
    </location>
</feature>
<reference evidence="2" key="1">
    <citation type="submission" date="2020-06" db="EMBL/GenBank/DDBJ databases">
        <authorList>
            <person name="Li T."/>
            <person name="Hu X."/>
            <person name="Zhang T."/>
            <person name="Song X."/>
            <person name="Zhang H."/>
            <person name="Dai N."/>
            <person name="Sheng W."/>
            <person name="Hou X."/>
            <person name="Wei L."/>
        </authorList>
    </citation>
    <scope>NUCLEOTIDE SEQUENCE</scope>
    <source>
        <strain evidence="2">G02</strain>
        <tissue evidence="2">Leaf</tissue>
    </source>
</reference>